<dbReference type="Pfam" id="PF17802">
    <property type="entry name" value="SpaA"/>
    <property type="match status" value="3"/>
</dbReference>
<dbReference type="Pfam" id="PF00746">
    <property type="entry name" value="Gram_pos_anchor"/>
    <property type="match status" value="1"/>
</dbReference>
<evidence type="ECO:0000256" key="1">
    <source>
        <dbReference type="ARBA" id="ARBA00007257"/>
    </source>
</evidence>
<comment type="similarity">
    <text evidence="1">Belongs to the serine-aspartate repeat-containing protein (SDr) family.</text>
</comment>
<dbReference type="InterPro" id="IPR019931">
    <property type="entry name" value="LPXTG_anchor"/>
</dbReference>
<dbReference type="PANTHER" id="PTHR36108">
    <property type="entry name" value="COLOSSIN-B-RELATED"/>
    <property type="match status" value="1"/>
</dbReference>
<organism evidence="10 11">
    <name type="scientific">Enterococcus termitis</name>
    <dbReference type="NCBI Taxonomy" id="332950"/>
    <lineage>
        <taxon>Bacteria</taxon>
        <taxon>Bacillati</taxon>
        <taxon>Bacillota</taxon>
        <taxon>Bacilli</taxon>
        <taxon>Lactobacillales</taxon>
        <taxon>Enterococcaceae</taxon>
        <taxon>Enterococcus</taxon>
    </lineage>
</organism>
<dbReference type="Proteomes" id="UP000095094">
    <property type="component" value="Unassembled WGS sequence"/>
</dbReference>
<dbReference type="InterPro" id="IPR041033">
    <property type="entry name" value="SpaA_PFL_dom_1"/>
</dbReference>
<evidence type="ECO:0000256" key="2">
    <source>
        <dbReference type="ARBA" id="ARBA00022512"/>
    </source>
</evidence>
<gene>
    <name evidence="10" type="ORF">BCR25_04230</name>
</gene>
<keyword evidence="2" id="KW-0134">Cell wall</keyword>
<dbReference type="RefSeq" id="WP_069663208.1">
    <property type="nucleotide sequence ID" value="NZ_JBHUJJ010000001.1"/>
</dbReference>
<dbReference type="Gene3D" id="2.60.40.10">
    <property type="entry name" value="Immunoglobulins"/>
    <property type="match status" value="3"/>
</dbReference>
<dbReference type="PANTHER" id="PTHR36108:SF13">
    <property type="entry name" value="COLOSSIN-B-RELATED"/>
    <property type="match status" value="1"/>
</dbReference>
<feature type="transmembrane region" description="Helical" evidence="7">
    <location>
        <begin position="780"/>
        <end position="801"/>
    </location>
</feature>
<name>A0A1E5GVU7_9ENTE</name>
<evidence type="ECO:0000256" key="5">
    <source>
        <dbReference type="ARBA" id="ARBA00023088"/>
    </source>
</evidence>
<protein>
    <recommendedName>
        <fullName evidence="9">Gram-positive cocci surface proteins LPxTG domain-containing protein</fullName>
    </recommendedName>
</protein>
<feature type="compositionally biased region" description="Basic and acidic residues" evidence="6">
    <location>
        <begin position="724"/>
        <end position="768"/>
    </location>
</feature>
<dbReference type="NCBIfam" id="TIGR01167">
    <property type="entry name" value="LPXTG_anchor"/>
    <property type="match status" value="1"/>
</dbReference>
<evidence type="ECO:0000256" key="4">
    <source>
        <dbReference type="ARBA" id="ARBA00022729"/>
    </source>
</evidence>
<proteinExistence type="inferred from homology"/>
<evidence type="ECO:0000313" key="10">
    <source>
        <dbReference type="EMBL" id="OEG16811.1"/>
    </source>
</evidence>
<dbReference type="OrthoDB" id="2216808at2"/>
<comment type="caution">
    <text evidence="10">The sequence shown here is derived from an EMBL/GenBank/DDBJ whole genome shotgun (WGS) entry which is preliminary data.</text>
</comment>
<keyword evidence="7" id="KW-0812">Transmembrane</keyword>
<keyword evidence="7" id="KW-0472">Membrane</keyword>
<evidence type="ECO:0000256" key="8">
    <source>
        <dbReference type="SAM" id="SignalP"/>
    </source>
</evidence>
<keyword evidence="5" id="KW-0572">Peptidoglycan-anchor</keyword>
<reference evidence="11" key="1">
    <citation type="submission" date="2016-09" db="EMBL/GenBank/DDBJ databases">
        <authorList>
            <person name="Gulvik C.A."/>
        </authorList>
    </citation>
    <scope>NUCLEOTIDE SEQUENCE [LARGE SCALE GENOMIC DNA]</scope>
    <source>
        <strain evidence="11">LMG 8895</strain>
    </source>
</reference>
<feature type="chain" id="PRO_5009177840" description="Gram-positive cocci surface proteins LPxTG domain-containing protein" evidence="8">
    <location>
        <begin position="36"/>
        <end position="818"/>
    </location>
</feature>
<keyword evidence="7" id="KW-1133">Transmembrane helix</keyword>
<feature type="signal peptide" evidence="8">
    <location>
        <begin position="1"/>
        <end position="35"/>
    </location>
</feature>
<evidence type="ECO:0000256" key="3">
    <source>
        <dbReference type="ARBA" id="ARBA00022525"/>
    </source>
</evidence>
<evidence type="ECO:0000256" key="7">
    <source>
        <dbReference type="SAM" id="Phobius"/>
    </source>
</evidence>
<keyword evidence="11" id="KW-1185">Reference proteome</keyword>
<keyword evidence="4 8" id="KW-0732">Signal</keyword>
<sequence>MKKINFKKKAKYLFASLVVLGQVVSSSVLPVVANAGVLFPKEVTVEYDNNKMYVAKGTNKDGTFFDERIPPLYAVYEGKRQPIFCIEPAVPIVNAVTPGYTSNPLPAFANDQRSKFLTVLWKYAGNDEDTQQVAQIMLWEHQQGKTIDYLRRPDGSLIDVGAVKSKINQIIADYEKKPSFDKEKVTVKVGESITLTDTDNVGLSRFDTMSPKSDANVGWSIDGNKLTITPTKDSKEDGILRLYKSVDEGTPVAYSLAGSQQVMAGAIDDPNYFEISIKVIKTGDIKVTKLDEGTGEPVPNTEFDMKNLSDGKTQKVKTDAKGEGLLKDVYDGTEVEITETFVPAPYVKAKNNTKKVTVKAGQVTPVEFRNERATGKSTLTKVDKTTETDKPLNPNYPMTGAKYGWFKEDGTLVKEFDLDEKQTATIDKQPLGNYYWKETVAPVGYTLDPEKHVVELTYKDQDTPVVVKDSKSNDDVIRMNIDWQKLIQNATNEMFKNGVEFTATNSRTGEEFVETTATVDGKKGYLQFKDLPLDDYVIEETKGVEGYDPVDPIEIKHSYDKETKSFTFTVTDQKSGNVLNEETLTQEELSKGENVDLGTYTLKDKATVNEEPTVGISTKAHTGDGETNTFVWGEEAKFYDDSILTHKNIEIGTKRAKEVKLHAVYTDKEGKKTTEVVWSSGLVDYEVTDKEMTERVIADYDYRKDKKADENTRWYFSEDGYNYDEEKPKKDTEHNPDGKDPEQDIKPVVKETPKKDIPKEETPKETPKETQSLPYTGEEMMRGATVVGLLLILGVGGAMYLKRKKKTDLSEEKTEENK</sequence>
<dbReference type="PROSITE" id="PS50847">
    <property type="entry name" value="GRAM_POS_ANCHORING"/>
    <property type="match status" value="1"/>
</dbReference>
<dbReference type="AlphaFoldDB" id="A0A1E5GVU7"/>
<dbReference type="EMBL" id="MIJY01000012">
    <property type="protein sequence ID" value="OEG16811.1"/>
    <property type="molecule type" value="Genomic_DNA"/>
</dbReference>
<dbReference type="InterPro" id="IPR013783">
    <property type="entry name" value="Ig-like_fold"/>
</dbReference>
<keyword evidence="3" id="KW-0964">Secreted</keyword>
<accession>A0A1E5GVU7</accession>
<feature type="region of interest" description="Disordered" evidence="6">
    <location>
        <begin position="721"/>
        <end position="780"/>
    </location>
</feature>
<evidence type="ECO:0000259" key="9">
    <source>
        <dbReference type="PROSITE" id="PS50847"/>
    </source>
</evidence>
<feature type="domain" description="Gram-positive cocci surface proteins LPxTG" evidence="9">
    <location>
        <begin position="773"/>
        <end position="812"/>
    </location>
</feature>
<evidence type="ECO:0000313" key="11">
    <source>
        <dbReference type="Proteomes" id="UP000095094"/>
    </source>
</evidence>
<evidence type="ECO:0000256" key="6">
    <source>
        <dbReference type="SAM" id="MobiDB-lite"/>
    </source>
</evidence>